<evidence type="ECO:0000313" key="2">
    <source>
        <dbReference type="Proteomes" id="UP001208853"/>
    </source>
</evidence>
<protein>
    <submittedName>
        <fullName evidence="1">Uncharacterized protein</fullName>
    </submittedName>
</protein>
<dbReference type="EMBL" id="JAPAIK010000244">
    <property type="protein sequence ID" value="MCW1073504.1"/>
    <property type="molecule type" value="Genomic_DNA"/>
</dbReference>
<gene>
    <name evidence="1" type="ORF">OJ930_11035</name>
</gene>
<evidence type="ECO:0000313" key="1">
    <source>
        <dbReference type="EMBL" id="MCW1073504.1"/>
    </source>
</evidence>
<reference evidence="1" key="1">
    <citation type="submission" date="2022-10" db="EMBL/GenBank/DDBJ databases">
        <title>Comparative genomic study of S. anginosus.</title>
        <authorList>
            <person name="Prasad A."/>
            <person name="Ene A."/>
            <person name="Jablonska S."/>
            <person name="Du J."/>
            <person name="Wolfe A.J."/>
            <person name="Putonti C."/>
        </authorList>
    </citation>
    <scope>NUCLEOTIDE SEQUENCE</scope>
    <source>
        <strain evidence="1">UMB6888</strain>
    </source>
</reference>
<organism evidence="1 2">
    <name type="scientific">Streptococcus anginosus</name>
    <dbReference type="NCBI Taxonomy" id="1328"/>
    <lineage>
        <taxon>Bacteria</taxon>
        <taxon>Bacillati</taxon>
        <taxon>Bacillota</taxon>
        <taxon>Bacilli</taxon>
        <taxon>Lactobacillales</taxon>
        <taxon>Streptococcaceae</taxon>
        <taxon>Streptococcus</taxon>
        <taxon>Streptococcus anginosus group</taxon>
    </lineage>
</organism>
<dbReference type="AlphaFoldDB" id="A0AAW5TLM1"/>
<name>A0AAW5TLM1_STRAP</name>
<feature type="non-terminal residue" evidence="1">
    <location>
        <position position="1"/>
    </location>
</feature>
<proteinExistence type="predicted"/>
<sequence length="89" mass="10376">HSRRSRRRIKNEARTPHVADIHFTMGRRWFRPCLEEILLLVIDELGVACTPRARKALDQGIEDWEDIQLESAIRNKPATAVRVFATLEK</sequence>
<dbReference type="Proteomes" id="UP001208853">
    <property type="component" value="Unassembled WGS sequence"/>
</dbReference>
<comment type="caution">
    <text evidence="1">The sequence shown here is derived from an EMBL/GenBank/DDBJ whole genome shotgun (WGS) entry which is preliminary data.</text>
</comment>
<accession>A0AAW5TLM1</accession>